<proteinExistence type="predicted"/>
<name>A0A0C2NE24_THEKT</name>
<dbReference type="AlphaFoldDB" id="A0A0C2NE24"/>
<gene>
    <name evidence="1" type="ORF">RF11_16170</name>
</gene>
<protein>
    <submittedName>
        <fullName evidence="1">Uncharacterized protein</fullName>
    </submittedName>
</protein>
<accession>A0A0C2NE24</accession>
<comment type="caution">
    <text evidence="1">The sequence shown here is derived from an EMBL/GenBank/DDBJ whole genome shotgun (WGS) entry which is preliminary data.</text>
</comment>
<reference evidence="1 2" key="1">
    <citation type="journal article" date="2014" name="Genome Biol. Evol.">
        <title>The genome of the myxosporean Thelohanellus kitauei shows adaptations to nutrient acquisition within its fish host.</title>
        <authorList>
            <person name="Yang Y."/>
            <person name="Xiong J."/>
            <person name="Zhou Z."/>
            <person name="Huo F."/>
            <person name="Miao W."/>
            <person name="Ran C."/>
            <person name="Liu Y."/>
            <person name="Zhang J."/>
            <person name="Feng J."/>
            <person name="Wang M."/>
            <person name="Wang M."/>
            <person name="Wang L."/>
            <person name="Yao B."/>
        </authorList>
    </citation>
    <scope>NUCLEOTIDE SEQUENCE [LARGE SCALE GENOMIC DNA]</scope>
    <source>
        <strain evidence="1">Wuqing</strain>
    </source>
</reference>
<keyword evidence="2" id="KW-1185">Reference proteome</keyword>
<sequence>MVNGIGSHGERYWDMLRMYPSQPEDMVLYNAVSIKFIFCRSDEAIFTILGRLENRFSVELITVDCGVRYCFNLIQTESNELKYSACNGYYRKILTKGYRLIDIT</sequence>
<evidence type="ECO:0000313" key="1">
    <source>
        <dbReference type="EMBL" id="KII74560.1"/>
    </source>
</evidence>
<dbReference type="EMBL" id="JWZT01000358">
    <property type="protein sequence ID" value="KII74560.1"/>
    <property type="molecule type" value="Genomic_DNA"/>
</dbReference>
<organism evidence="1 2">
    <name type="scientific">Thelohanellus kitauei</name>
    <name type="common">Myxosporean</name>
    <dbReference type="NCBI Taxonomy" id="669202"/>
    <lineage>
        <taxon>Eukaryota</taxon>
        <taxon>Metazoa</taxon>
        <taxon>Cnidaria</taxon>
        <taxon>Myxozoa</taxon>
        <taxon>Myxosporea</taxon>
        <taxon>Bivalvulida</taxon>
        <taxon>Platysporina</taxon>
        <taxon>Myxobolidae</taxon>
        <taxon>Thelohanellus</taxon>
    </lineage>
</organism>
<dbReference type="Proteomes" id="UP000031668">
    <property type="component" value="Unassembled WGS sequence"/>
</dbReference>
<evidence type="ECO:0000313" key="2">
    <source>
        <dbReference type="Proteomes" id="UP000031668"/>
    </source>
</evidence>